<evidence type="ECO:0000256" key="1">
    <source>
        <dbReference type="ARBA" id="ARBA00022737"/>
    </source>
</evidence>
<evidence type="ECO:0000313" key="4">
    <source>
        <dbReference type="EMBL" id="KAH7067922.1"/>
    </source>
</evidence>
<comment type="caution">
    <text evidence="4">The sequence shown here is derived from an EMBL/GenBank/DDBJ whole genome shotgun (WGS) entry which is preliminary data.</text>
</comment>
<accession>A0A8K0QSF5</accession>
<dbReference type="InterPro" id="IPR002110">
    <property type="entry name" value="Ankyrin_rpt"/>
</dbReference>
<dbReference type="PANTHER" id="PTHR24171">
    <property type="entry name" value="ANKYRIN REPEAT DOMAIN-CONTAINING PROTEIN 39-RELATED"/>
    <property type="match status" value="1"/>
</dbReference>
<dbReference type="Proteomes" id="UP000813461">
    <property type="component" value="Unassembled WGS sequence"/>
</dbReference>
<dbReference type="AlphaFoldDB" id="A0A8K0QSF5"/>
<organism evidence="4 5">
    <name type="scientific">Paraphoma chrysanthemicola</name>
    <dbReference type="NCBI Taxonomy" id="798071"/>
    <lineage>
        <taxon>Eukaryota</taxon>
        <taxon>Fungi</taxon>
        <taxon>Dikarya</taxon>
        <taxon>Ascomycota</taxon>
        <taxon>Pezizomycotina</taxon>
        <taxon>Dothideomycetes</taxon>
        <taxon>Pleosporomycetidae</taxon>
        <taxon>Pleosporales</taxon>
        <taxon>Pleosporineae</taxon>
        <taxon>Phaeosphaeriaceae</taxon>
        <taxon>Paraphoma</taxon>
    </lineage>
</organism>
<dbReference type="OrthoDB" id="539213at2759"/>
<dbReference type="GO" id="GO:0085020">
    <property type="term" value="P:protein K6-linked ubiquitination"/>
    <property type="evidence" value="ECO:0007669"/>
    <property type="project" value="TreeGrafter"/>
</dbReference>
<keyword evidence="2 3" id="KW-0040">ANK repeat</keyword>
<evidence type="ECO:0000256" key="2">
    <source>
        <dbReference type="ARBA" id="ARBA00023043"/>
    </source>
</evidence>
<proteinExistence type="predicted"/>
<dbReference type="Gene3D" id="1.25.40.20">
    <property type="entry name" value="Ankyrin repeat-containing domain"/>
    <property type="match status" value="2"/>
</dbReference>
<feature type="repeat" description="ANK" evidence="3">
    <location>
        <begin position="50"/>
        <end position="82"/>
    </location>
</feature>
<dbReference type="SUPFAM" id="SSF48403">
    <property type="entry name" value="Ankyrin repeat"/>
    <property type="match status" value="1"/>
</dbReference>
<evidence type="ECO:0000313" key="5">
    <source>
        <dbReference type="Proteomes" id="UP000813461"/>
    </source>
</evidence>
<dbReference type="GO" id="GO:0004842">
    <property type="term" value="F:ubiquitin-protein transferase activity"/>
    <property type="evidence" value="ECO:0007669"/>
    <property type="project" value="TreeGrafter"/>
</dbReference>
<dbReference type="PROSITE" id="PS50088">
    <property type="entry name" value="ANK_REPEAT"/>
    <property type="match status" value="3"/>
</dbReference>
<keyword evidence="1" id="KW-0677">Repeat</keyword>
<gene>
    <name evidence="4" type="ORF">FB567DRAFT_541456</name>
</gene>
<reference evidence="4" key="1">
    <citation type="journal article" date="2021" name="Nat. Commun.">
        <title>Genetic determinants of endophytism in the Arabidopsis root mycobiome.</title>
        <authorList>
            <person name="Mesny F."/>
            <person name="Miyauchi S."/>
            <person name="Thiergart T."/>
            <person name="Pickel B."/>
            <person name="Atanasova L."/>
            <person name="Karlsson M."/>
            <person name="Huettel B."/>
            <person name="Barry K.W."/>
            <person name="Haridas S."/>
            <person name="Chen C."/>
            <person name="Bauer D."/>
            <person name="Andreopoulos W."/>
            <person name="Pangilinan J."/>
            <person name="LaButti K."/>
            <person name="Riley R."/>
            <person name="Lipzen A."/>
            <person name="Clum A."/>
            <person name="Drula E."/>
            <person name="Henrissat B."/>
            <person name="Kohler A."/>
            <person name="Grigoriev I.V."/>
            <person name="Martin F.M."/>
            <person name="Hacquard S."/>
        </authorList>
    </citation>
    <scope>NUCLEOTIDE SEQUENCE</scope>
    <source>
        <strain evidence="4">MPI-SDFR-AT-0120</strain>
    </source>
</reference>
<dbReference type="Pfam" id="PF13857">
    <property type="entry name" value="Ank_5"/>
    <property type="match status" value="1"/>
</dbReference>
<dbReference type="PANTHER" id="PTHR24171:SF8">
    <property type="entry name" value="BRCA1-ASSOCIATED RING DOMAIN PROTEIN 1"/>
    <property type="match status" value="1"/>
</dbReference>
<dbReference type="SMART" id="SM00248">
    <property type="entry name" value="ANK"/>
    <property type="match status" value="5"/>
</dbReference>
<feature type="repeat" description="ANK" evidence="3">
    <location>
        <begin position="82"/>
        <end position="114"/>
    </location>
</feature>
<dbReference type="EMBL" id="JAGMVJ010000033">
    <property type="protein sequence ID" value="KAH7067922.1"/>
    <property type="molecule type" value="Genomic_DNA"/>
</dbReference>
<evidence type="ECO:0000256" key="3">
    <source>
        <dbReference type="PROSITE-ProRule" id="PRU00023"/>
    </source>
</evidence>
<sequence length="276" mass="30347">MLLRAGANVNALLSNKGTLLHEAISDYKRMGWQLPLLLAHGASTDSENDRGQTPLQLAINYHCIGGARALLESGVDVHMSHTGSQPLVMALREGNLELISTMLEHGADVHSKIFAGPRIRWTFALFIAVLMGHSRIVRLLVEEYSADEDATKVDRMGRGLLHHLACSLPGTLDDIVDILFGLKLVVNAEDNNGNTPLHDAARMGNIGVVKKLLEHGATPHAQNHRGKTPLDLAKAEGYGEVDLVKAERYREIIECLGGTYRKNWWRVKSTFAPSWV</sequence>
<feature type="repeat" description="ANK" evidence="3">
    <location>
        <begin position="192"/>
        <end position="224"/>
    </location>
</feature>
<keyword evidence="5" id="KW-1185">Reference proteome</keyword>
<name>A0A8K0QSF5_9PLEO</name>
<protein>
    <submittedName>
        <fullName evidence="4">Ankyrin repeat-containing domain protein</fullName>
    </submittedName>
</protein>
<dbReference type="InterPro" id="IPR036770">
    <property type="entry name" value="Ankyrin_rpt-contain_sf"/>
</dbReference>
<dbReference type="Pfam" id="PF12796">
    <property type="entry name" value="Ank_2"/>
    <property type="match status" value="1"/>
</dbReference>
<dbReference type="PROSITE" id="PS50297">
    <property type="entry name" value="ANK_REP_REGION"/>
    <property type="match status" value="2"/>
</dbReference>